<evidence type="ECO:0000313" key="1">
    <source>
        <dbReference type="EMBL" id="MBV4360013.1"/>
    </source>
</evidence>
<gene>
    <name evidence="1" type="ORF">KTO63_22800</name>
</gene>
<dbReference type="Proteomes" id="UP000812270">
    <property type="component" value="Unassembled WGS sequence"/>
</dbReference>
<accession>A0A9E2SEN0</accession>
<comment type="caution">
    <text evidence="1">The sequence shown here is derived from an EMBL/GenBank/DDBJ whole genome shotgun (WGS) entry which is preliminary data.</text>
</comment>
<reference evidence="1" key="1">
    <citation type="submission" date="2021-06" db="EMBL/GenBank/DDBJ databases">
        <authorList>
            <person name="Huq M.A."/>
        </authorList>
    </citation>
    <scope>NUCLEOTIDE SEQUENCE</scope>
    <source>
        <strain evidence="1">MAH-26</strain>
    </source>
</reference>
<dbReference type="Pfam" id="PF04338">
    <property type="entry name" value="DUF481"/>
    <property type="match status" value="1"/>
</dbReference>
<dbReference type="RefSeq" id="WP_217794267.1">
    <property type="nucleotide sequence ID" value="NZ_JAHSPG010000016.1"/>
</dbReference>
<dbReference type="AlphaFoldDB" id="A0A9E2SEN0"/>
<evidence type="ECO:0000313" key="2">
    <source>
        <dbReference type="Proteomes" id="UP000812270"/>
    </source>
</evidence>
<organism evidence="1 2">
    <name type="scientific">Pinibacter aurantiacus</name>
    <dbReference type="NCBI Taxonomy" id="2851599"/>
    <lineage>
        <taxon>Bacteria</taxon>
        <taxon>Pseudomonadati</taxon>
        <taxon>Bacteroidota</taxon>
        <taxon>Chitinophagia</taxon>
        <taxon>Chitinophagales</taxon>
        <taxon>Chitinophagaceae</taxon>
        <taxon>Pinibacter</taxon>
    </lineage>
</organism>
<sequence length="244" mass="28215">MKWLFAISIFLVCEQGFAQFNDSTHYYARFASTGVINKTDGANSYVLSNFATYNIDKRKYFLNTAASYIYGENDGGLTNNDFATTASFDYLKKQKRLYYWALVNYDKSYSLQITNRLQAGVGLAYKFIRDSTGKQEFTISDGFLYEASNLIDSKLGKDDYQTVRNSFRIRYHFTIKDILVVDGNNFFQPSILDISDYVIKATNTLSVRLYKWLSITAAQTYNRVNRTERENLLLTFGLTVDKYF</sequence>
<name>A0A9E2SEN0_9BACT</name>
<proteinExistence type="predicted"/>
<keyword evidence="2" id="KW-1185">Reference proteome</keyword>
<dbReference type="EMBL" id="JAHSPG010000016">
    <property type="protein sequence ID" value="MBV4360013.1"/>
    <property type="molecule type" value="Genomic_DNA"/>
</dbReference>
<protein>
    <submittedName>
        <fullName evidence="1">DUF481 domain-containing protein</fullName>
    </submittedName>
</protein>
<dbReference type="InterPro" id="IPR007433">
    <property type="entry name" value="DUF481"/>
</dbReference>